<keyword evidence="2" id="KW-1185">Reference proteome</keyword>
<evidence type="ECO:0000313" key="2">
    <source>
        <dbReference type="Proteomes" id="UP000320461"/>
    </source>
</evidence>
<evidence type="ECO:0000313" key="1">
    <source>
        <dbReference type="EMBL" id="GEA84837.1"/>
    </source>
</evidence>
<protein>
    <submittedName>
        <fullName evidence="1">Uncharacterized protein</fullName>
    </submittedName>
</protein>
<name>A0A4Y3KLI7_9CELL</name>
<sequence>MHVPEALRTNHDAILGALGRHHLWSGYVHNWDDPWFDEVVAAILVLVGEKPLVYISASGSAAEIPDGSHEHLAVHVITDGALIVVSVGPADDTGAREISTRAVP</sequence>
<proteinExistence type="predicted"/>
<reference evidence="1 2" key="1">
    <citation type="submission" date="2019-06" db="EMBL/GenBank/DDBJ databases">
        <title>Whole genome shotgun sequence of Cellulomonas gelida NBRC 3748.</title>
        <authorList>
            <person name="Hosoyama A."/>
            <person name="Uohara A."/>
            <person name="Ohji S."/>
            <person name="Ichikawa N."/>
        </authorList>
    </citation>
    <scope>NUCLEOTIDE SEQUENCE [LARGE SCALE GENOMIC DNA]</scope>
    <source>
        <strain evidence="1 2">NBRC 3748</strain>
    </source>
</reference>
<accession>A0A4Y3KLI7</accession>
<gene>
    <name evidence="1" type="ORF">CGE01nite_20880</name>
</gene>
<dbReference type="Proteomes" id="UP000320461">
    <property type="component" value="Unassembled WGS sequence"/>
</dbReference>
<comment type="caution">
    <text evidence="1">The sequence shown here is derived from an EMBL/GenBank/DDBJ whole genome shotgun (WGS) entry which is preliminary data.</text>
</comment>
<organism evidence="1 2">
    <name type="scientific">Cellulomonas gelida</name>
    <dbReference type="NCBI Taxonomy" id="1712"/>
    <lineage>
        <taxon>Bacteria</taxon>
        <taxon>Bacillati</taxon>
        <taxon>Actinomycetota</taxon>
        <taxon>Actinomycetes</taxon>
        <taxon>Micrococcales</taxon>
        <taxon>Cellulomonadaceae</taxon>
        <taxon>Cellulomonas</taxon>
    </lineage>
</organism>
<dbReference type="RefSeq" id="WP_229747611.1">
    <property type="nucleotide sequence ID" value="NZ_BMOJ01000013.1"/>
</dbReference>
<dbReference type="EMBL" id="BJLQ01000021">
    <property type="protein sequence ID" value="GEA84837.1"/>
    <property type="molecule type" value="Genomic_DNA"/>
</dbReference>
<dbReference type="AlphaFoldDB" id="A0A4Y3KLI7"/>